<reference evidence="8" key="2">
    <citation type="submission" date="2014-12" db="EMBL/GenBank/DDBJ databases">
        <authorList>
            <person name="Pei X."/>
            <person name="Wu J."/>
            <person name="Yang L."/>
        </authorList>
    </citation>
    <scope>NUCLEOTIDE SEQUENCE</scope>
    <source>
        <strain evidence="8">S185-9A1</strain>
    </source>
</reference>
<evidence type="ECO:0000256" key="4">
    <source>
        <dbReference type="ARBA" id="ARBA00044877"/>
    </source>
</evidence>
<dbReference type="PIRSF" id="PIRSF001427">
    <property type="entry name" value="NHase_beta"/>
    <property type="match status" value="1"/>
</dbReference>
<comment type="function">
    <text evidence="1 5">NHase catalyzes the hydration of various nitrile compounds to the corresponding amides.</text>
</comment>
<evidence type="ECO:0000256" key="1">
    <source>
        <dbReference type="ARBA" id="ARBA00004042"/>
    </source>
</evidence>
<dbReference type="InterPro" id="IPR008990">
    <property type="entry name" value="Elect_transpt_acc-like_dom_sf"/>
</dbReference>
<dbReference type="EMBL" id="KP236110">
    <property type="protein sequence ID" value="AKD27904.1"/>
    <property type="molecule type" value="mRNA"/>
</dbReference>
<dbReference type="InterPro" id="IPR024690">
    <property type="entry name" value="CN_hydtase_beta_dom_C"/>
</dbReference>
<dbReference type="Pfam" id="PF02211">
    <property type="entry name" value="NHase_beta_C"/>
    <property type="match status" value="1"/>
</dbReference>
<feature type="domain" description="Nitrile hydratase beta subunit-like N-terminal" evidence="7">
    <location>
        <begin position="1"/>
        <end position="101"/>
    </location>
</feature>
<reference evidence="8" key="1">
    <citation type="journal article" date="2013" name="Process Biochem.">
        <title>Efficient cloning and expression of a thermostable nitrile hydratase in Escherichia coli using an auto-induction fed-batch strategy.</title>
        <authorList>
            <person name="Pei X."/>
            <person name="Zhang H."/>
            <person name="Meng L."/>
            <person name="Xu G."/>
            <person name="Yang L."/>
            <person name="Wu J."/>
        </authorList>
    </citation>
    <scope>NUCLEOTIDE SEQUENCE</scope>
    <source>
        <strain evidence="8">S185-9A1</strain>
    </source>
</reference>
<organism evidence="8">
    <name type="scientific">Aurantimonas manganoxydans</name>
    <dbReference type="NCBI Taxonomy" id="651183"/>
    <lineage>
        <taxon>Bacteria</taxon>
        <taxon>Pseudomonadati</taxon>
        <taxon>Pseudomonadota</taxon>
        <taxon>Alphaproteobacteria</taxon>
        <taxon>Hyphomicrobiales</taxon>
        <taxon>Aurantimonadaceae</taxon>
        <taxon>Aurantimonas</taxon>
    </lineage>
</organism>
<accession>A0A0F6QA36</accession>
<dbReference type="Gene3D" id="2.30.30.50">
    <property type="match status" value="1"/>
</dbReference>
<keyword evidence="3 5" id="KW-0456">Lyase</keyword>
<dbReference type="SMR" id="A0A0F6QA36"/>
<protein>
    <recommendedName>
        <fullName evidence="5">Nitrile hydratase subunit beta</fullName>
        <shortName evidence="5">NHase</shortName>
        <ecNumber evidence="5">4.2.1.84</ecNumber>
    </recommendedName>
</protein>
<dbReference type="GO" id="GO:0018822">
    <property type="term" value="F:nitrile hydratase activity"/>
    <property type="evidence" value="ECO:0007669"/>
    <property type="project" value="UniProtKB-EC"/>
</dbReference>
<dbReference type="InterPro" id="IPR003168">
    <property type="entry name" value="Nitrile_hydratase_bsu"/>
</dbReference>
<evidence type="ECO:0000256" key="2">
    <source>
        <dbReference type="ARBA" id="ARBA00009098"/>
    </source>
</evidence>
<dbReference type="InterPro" id="IPR042262">
    <property type="entry name" value="CN_hydtase_beta_C"/>
</dbReference>
<comment type="similarity">
    <text evidence="2 5">Belongs to the nitrile hydratase subunit beta family.</text>
</comment>
<sequence>MNGPHDLGGRHGFGPIAPKADEPLFHAPWERRALALTLAAGAMGHWSIDESRAAREDRHPADYYGSSYYEIWTKGLETLLLRHGLISHRELRAGRPLDLTVPPNRILKADAVAPALAKGSPANRDPEGSTPVFAPGDRVRTLNLQPRHHIRLPAYAREKAGTIETVQGFHVFADASAKGDDHVAHWLYTVVFDAFTLWGGDASPNDTVSIDAWEPYLAHA</sequence>
<dbReference type="SUPFAM" id="SSF50090">
    <property type="entry name" value="Electron transport accessory proteins"/>
    <property type="match status" value="1"/>
</dbReference>
<dbReference type="Gene3D" id="1.10.472.20">
    <property type="entry name" value="Nitrile hydratase, beta subunit"/>
    <property type="match status" value="1"/>
</dbReference>
<evidence type="ECO:0000259" key="7">
    <source>
        <dbReference type="Pfam" id="PF21006"/>
    </source>
</evidence>
<proteinExistence type="evidence at transcript level"/>
<evidence type="ECO:0000256" key="5">
    <source>
        <dbReference type="PIRNR" id="PIRNR001427"/>
    </source>
</evidence>
<name>A0A0F6QA36_9HYPH</name>
<dbReference type="EC" id="4.2.1.84" evidence="5"/>
<evidence type="ECO:0000259" key="6">
    <source>
        <dbReference type="Pfam" id="PF02211"/>
    </source>
</evidence>
<dbReference type="InterPro" id="IPR049054">
    <property type="entry name" value="CN_hydtase_beta-like_N"/>
</dbReference>
<evidence type="ECO:0000313" key="8">
    <source>
        <dbReference type="EMBL" id="AKD27904.1"/>
    </source>
</evidence>
<dbReference type="NCBIfam" id="TIGR03888">
    <property type="entry name" value="nitrile_beta"/>
    <property type="match status" value="1"/>
</dbReference>
<comment type="catalytic activity">
    <reaction evidence="4 5">
        <text>an aliphatic primary amide = an aliphatic nitrile + H2O</text>
        <dbReference type="Rhea" id="RHEA:12673"/>
        <dbReference type="ChEBI" id="CHEBI:15377"/>
        <dbReference type="ChEBI" id="CHEBI:65285"/>
        <dbReference type="ChEBI" id="CHEBI:80291"/>
        <dbReference type="EC" id="4.2.1.84"/>
    </reaction>
</comment>
<dbReference type="Pfam" id="PF21006">
    <property type="entry name" value="NHase_beta_N"/>
    <property type="match status" value="1"/>
</dbReference>
<feature type="domain" description="Nitrile hydratase beta subunit" evidence="6">
    <location>
        <begin position="124"/>
        <end position="218"/>
    </location>
</feature>
<dbReference type="AlphaFoldDB" id="A0A0F6QA36"/>
<evidence type="ECO:0000256" key="3">
    <source>
        <dbReference type="ARBA" id="ARBA00023239"/>
    </source>
</evidence>
<dbReference type="GO" id="GO:0046914">
    <property type="term" value="F:transition metal ion binding"/>
    <property type="evidence" value="ECO:0007669"/>
    <property type="project" value="InterPro"/>
</dbReference>
<gene>
    <name evidence="8" type="primary">nh_B</name>
</gene>